<dbReference type="AlphaFoldDB" id="A0A151U7T2"/>
<proteinExistence type="predicted"/>
<dbReference type="Gramene" id="C.cajan_07871.t">
    <property type="protein sequence ID" value="C.cajan_07871.t.cds1"/>
    <property type="gene ID" value="C.cajan_07871"/>
</dbReference>
<organism evidence="1 2">
    <name type="scientific">Cajanus cajan</name>
    <name type="common">Pigeon pea</name>
    <name type="synonym">Cajanus indicus</name>
    <dbReference type="NCBI Taxonomy" id="3821"/>
    <lineage>
        <taxon>Eukaryota</taxon>
        <taxon>Viridiplantae</taxon>
        <taxon>Streptophyta</taxon>
        <taxon>Embryophyta</taxon>
        <taxon>Tracheophyta</taxon>
        <taxon>Spermatophyta</taxon>
        <taxon>Magnoliopsida</taxon>
        <taxon>eudicotyledons</taxon>
        <taxon>Gunneridae</taxon>
        <taxon>Pentapetalae</taxon>
        <taxon>rosids</taxon>
        <taxon>fabids</taxon>
        <taxon>Fabales</taxon>
        <taxon>Fabaceae</taxon>
        <taxon>Papilionoideae</taxon>
        <taxon>50 kb inversion clade</taxon>
        <taxon>NPAAA clade</taxon>
        <taxon>indigoferoid/millettioid clade</taxon>
        <taxon>Phaseoleae</taxon>
        <taxon>Cajanus</taxon>
    </lineage>
</organism>
<dbReference type="EMBL" id="CM003604">
    <property type="protein sequence ID" value="KYP75375.1"/>
    <property type="molecule type" value="Genomic_DNA"/>
</dbReference>
<keyword evidence="2" id="KW-1185">Reference proteome</keyword>
<evidence type="ECO:0000313" key="1">
    <source>
        <dbReference type="EMBL" id="KYP75375.1"/>
    </source>
</evidence>
<sequence>MQERRALGLCYNCDEKFMPGHKCATSRFLLLLCDDEIELVVSNVETLDSDFPLDSGMGSHFHLSTFALTRQPSTQTFKF</sequence>
<name>A0A151U7T2_CAJCA</name>
<accession>A0A151U7T2</accession>
<reference evidence="1 2" key="1">
    <citation type="journal article" date="2012" name="Nat. Biotechnol.">
        <title>Draft genome sequence of pigeonpea (Cajanus cajan), an orphan legume crop of resource-poor farmers.</title>
        <authorList>
            <person name="Varshney R.K."/>
            <person name="Chen W."/>
            <person name="Li Y."/>
            <person name="Bharti A.K."/>
            <person name="Saxena R.K."/>
            <person name="Schlueter J.A."/>
            <person name="Donoghue M.T."/>
            <person name="Azam S."/>
            <person name="Fan G."/>
            <person name="Whaley A.M."/>
            <person name="Farmer A.D."/>
            <person name="Sheridan J."/>
            <person name="Iwata A."/>
            <person name="Tuteja R."/>
            <person name="Penmetsa R.V."/>
            <person name="Wu W."/>
            <person name="Upadhyaya H.D."/>
            <person name="Yang S.P."/>
            <person name="Shah T."/>
            <person name="Saxena K.B."/>
            <person name="Michael T."/>
            <person name="McCombie W.R."/>
            <person name="Yang B."/>
            <person name="Zhang G."/>
            <person name="Yang H."/>
            <person name="Wang J."/>
            <person name="Spillane C."/>
            <person name="Cook D.R."/>
            <person name="May G.D."/>
            <person name="Xu X."/>
            <person name="Jackson S.A."/>
        </authorList>
    </citation>
    <scope>NUCLEOTIDE SEQUENCE [LARGE SCALE GENOMIC DNA]</scope>
    <source>
        <strain evidence="2">cv. Asha</strain>
    </source>
</reference>
<gene>
    <name evidence="1" type="ORF">KK1_008102</name>
</gene>
<evidence type="ECO:0000313" key="2">
    <source>
        <dbReference type="Proteomes" id="UP000075243"/>
    </source>
</evidence>
<dbReference type="Proteomes" id="UP000075243">
    <property type="component" value="Chromosome 2"/>
</dbReference>
<protein>
    <submittedName>
        <fullName evidence="1">Uncharacterized protein</fullName>
    </submittedName>
</protein>